<dbReference type="CDD" id="cd01127">
    <property type="entry name" value="TrwB_TraG_TraD_VirD4"/>
    <property type="match status" value="1"/>
</dbReference>
<protein>
    <recommendedName>
        <fullName evidence="8">DUF676 domain-containing protein</fullName>
    </recommendedName>
</protein>
<dbReference type="SUPFAM" id="SSF53474">
    <property type="entry name" value="alpha/beta-Hydrolases"/>
    <property type="match status" value="1"/>
</dbReference>
<dbReference type="PANTHER" id="PTHR10039">
    <property type="entry name" value="AMELOGENIN"/>
    <property type="match status" value="1"/>
</dbReference>
<evidence type="ECO:0000256" key="2">
    <source>
        <dbReference type="ARBA" id="ARBA00022737"/>
    </source>
</evidence>
<dbReference type="AlphaFoldDB" id="A0AA40D9F8"/>
<gene>
    <name evidence="6" type="ORF">QBC41DRAFT_349591</name>
</gene>
<organism evidence="6 7">
    <name type="scientific">Cercophora samala</name>
    <dbReference type="NCBI Taxonomy" id="330535"/>
    <lineage>
        <taxon>Eukaryota</taxon>
        <taxon>Fungi</taxon>
        <taxon>Dikarya</taxon>
        <taxon>Ascomycota</taxon>
        <taxon>Pezizomycotina</taxon>
        <taxon>Sordariomycetes</taxon>
        <taxon>Sordariomycetidae</taxon>
        <taxon>Sordariales</taxon>
        <taxon>Lasiosphaeriaceae</taxon>
        <taxon>Cercophora</taxon>
    </lineage>
</organism>
<feature type="compositionally biased region" description="Low complexity" evidence="3">
    <location>
        <begin position="841"/>
        <end position="860"/>
    </location>
</feature>
<dbReference type="InterPro" id="IPR056884">
    <property type="entry name" value="NPHP3-like_N"/>
</dbReference>
<evidence type="ECO:0008006" key="8">
    <source>
        <dbReference type="Google" id="ProtNLM"/>
    </source>
</evidence>
<dbReference type="Gene3D" id="3.40.50.1820">
    <property type="entry name" value="alpha/beta hydrolase"/>
    <property type="match status" value="1"/>
</dbReference>
<dbReference type="PANTHER" id="PTHR10039:SF14">
    <property type="entry name" value="NACHT DOMAIN-CONTAINING PROTEIN"/>
    <property type="match status" value="1"/>
</dbReference>
<evidence type="ECO:0000259" key="5">
    <source>
        <dbReference type="Pfam" id="PF24883"/>
    </source>
</evidence>
<dbReference type="InterPro" id="IPR027417">
    <property type="entry name" value="P-loop_NTPase"/>
</dbReference>
<dbReference type="Pfam" id="PF24883">
    <property type="entry name" value="NPHP3_N"/>
    <property type="match status" value="1"/>
</dbReference>
<dbReference type="Proteomes" id="UP001174997">
    <property type="component" value="Unassembled WGS sequence"/>
</dbReference>
<feature type="domain" description="DUF676" evidence="4">
    <location>
        <begin position="86"/>
        <end position="167"/>
    </location>
</feature>
<keyword evidence="2" id="KW-0677">Repeat</keyword>
<sequence>MRTWRNRLRHGEDGFHVDDPTAIEILHPKKEPTAKVEADIVLVAGLGGHFIKTWQGEDNTVWPSDLLPSQVPDIRVLSFQYNTSLNGTMSMLGIEEHANDLLTWLYNNREDDQPAILRPLIFVGHSLGGMIIKRALFKARFGKQMFRGLWHASRGVMFFATPHLGLDRSTWKDFARFVLQHDAPVRGAIPTDAMVEQLEANCDTLLEVTEDFKPLYESLAFVTFIEEEPMPGLRKVLVNGVYGKMHDRHERHNMLLGNHITICQFTREQIEAFRLVQDGVEFLKGDKPNALDEAGYSAKRALHSLSTDKFHAYFLERPQTPGTGSWIKERREFQEWHQGKPGRCKLWIHGPAGSGKSFLTKHIITHIIRPDNIIQPDDKVPSEFRQEVIHCFLSNMYASRDSIQALLQSTLHQALRLQPQLIQEFLLPNFEDAQSRERSEGSVWTVEKLVDLWPRAMAKVIMEHQNPVTLVIDGLDEIHPHEQQTFFQCIERLEDLSQSKTFRLLVVSQPNPMIKRHIQSLGFNDYSIQPEDNEADITSSISGHLTRLLNTISPGDEELRTLVLEDIKGNMADDLYLRSVLKSEELKRTRVKDKSDIFRALKDIPDDTQTLCHRLVDRMLNSHDRETCQFIKYVLIWAAYQEDALNITELNTALALTKAMDKFPGSVITEKQLADCLDENLKAKVDFYCGQLVNLSEGRLSPLHRSVKSNIATHLETIAEKNPDQRTPQGLLASACSMYLSMKEAEPPAGESSEVTWESRIRKTVKGRPLMRYASLYWHKHLHQAGDDVDPDTQKRKELLTKEGDDRAKLWTEVWWFMARGSEEPFPEEDLCLADRIVNSAADSRGGGSSQSSGSSTLRSRSARRRDHTPASTVPQEYGIAEHLSKPGVEGDRLSTSPTVRPIKEIVEVEKKVVEVEEKVVEVEKKVVQVVEVEKEVIKKVPIVQIVEKKVFGEPMKPEVYQIDRVQYITAPKKKRKPLGYLRNIGRAVSGVAKAVRGKEFEDD</sequence>
<dbReference type="Gene3D" id="3.40.50.300">
    <property type="entry name" value="P-loop containing nucleotide triphosphate hydrolases"/>
    <property type="match status" value="1"/>
</dbReference>
<dbReference type="InterPro" id="IPR029058">
    <property type="entry name" value="AB_hydrolase_fold"/>
</dbReference>
<evidence type="ECO:0000259" key="4">
    <source>
        <dbReference type="Pfam" id="PF05057"/>
    </source>
</evidence>
<reference evidence="6" key="1">
    <citation type="submission" date="2023-06" db="EMBL/GenBank/DDBJ databases">
        <title>Genome-scale phylogeny and comparative genomics of the fungal order Sordariales.</title>
        <authorList>
            <consortium name="Lawrence Berkeley National Laboratory"/>
            <person name="Hensen N."/>
            <person name="Bonometti L."/>
            <person name="Westerberg I."/>
            <person name="Brannstrom I.O."/>
            <person name="Guillou S."/>
            <person name="Cros-Aarteil S."/>
            <person name="Calhoun S."/>
            <person name="Haridas S."/>
            <person name="Kuo A."/>
            <person name="Mondo S."/>
            <person name="Pangilinan J."/>
            <person name="Riley R."/>
            <person name="Labutti K."/>
            <person name="Andreopoulos B."/>
            <person name="Lipzen A."/>
            <person name="Chen C."/>
            <person name="Yanf M."/>
            <person name="Daum C."/>
            <person name="Ng V."/>
            <person name="Clum A."/>
            <person name="Steindorff A."/>
            <person name="Ohm R."/>
            <person name="Martin F."/>
            <person name="Silar P."/>
            <person name="Natvig D."/>
            <person name="Lalanne C."/>
            <person name="Gautier V."/>
            <person name="Ament-Velasquez S.L."/>
            <person name="Kruys A."/>
            <person name="Hutchinson M.I."/>
            <person name="Powell A.J."/>
            <person name="Barry K."/>
            <person name="Miller A.N."/>
            <person name="Grigoriev I.V."/>
            <person name="Debuchy R."/>
            <person name="Gladieux P."/>
            <person name="Thoren M.H."/>
            <person name="Johannesson H."/>
        </authorList>
    </citation>
    <scope>NUCLEOTIDE SEQUENCE</scope>
    <source>
        <strain evidence="6">CBS 307.81</strain>
    </source>
</reference>
<keyword evidence="7" id="KW-1185">Reference proteome</keyword>
<dbReference type="Pfam" id="PF05057">
    <property type="entry name" value="DUF676"/>
    <property type="match status" value="1"/>
</dbReference>
<feature type="domain" description="Nephrocystin 3-like N-terminal" evidence="5">
    <location>
        <begin position="322"/>
        <end position="508"/>
    </location>
</feature>
<evidence type="ECO:0000256" key="3">
    <source>
        <dbReference type="SAM" id="MobiDB-lite"/>
    </source>
</evidence>
<dbReference type="InterPro" id="IPR007751">
    <property type="entry name" value="DUF676_lipase-like"/>
</dbReference>
<comment type="caution">
    <text evidence="6">The sequence shown here is derived from an EMBL/GenBank/DDBJ whole genome shotgun (WGS) entry which is preliminary data.</text>
</comment>
<evidence type="ECO:0000313" key="6">
    <source>
        <dbReference type="EMBL" id="KAK0665495.1"/>
    </source>
</evidence>
<dbReference type="EMBL" id="JAULSY010000109">
    <property type="protein sequence ID" value="KAK0665495.1"/>
    <property type="molecule type" value="Genomic_DNA"/>
</dbReference>
<evidence type="ECO:0000313" key="7">
    <source>
        <dbReference type="Proteomes" id="UP001174997"/>
    </source>
</evidence>
<proteinExistence type="inferred from homology"/>
<feature type="region of interest" description="Disordered" evidence="3">
    <location>
        <begin position="841"/>
        <end position="896"/>
    </location>
</feature>
<dbReference type="SUPFAM" id="SSF52540">
    <property type="entry name" value="P-loop containing nucleoside triphosphate hydrolases"/>
    <property type="match status" value="1"/>
</dbReference>
<name>A0AA40D9F8_9PEZI</name>
<evidence type="ECO:0000256" key="1">
    <source>
        <dbReference type="ARBA" id="ARBA00007920"/>
    </source>
</evidence>
<accession>A0AA40D9F8</accession>
<feature type="compositionally biased region" description="Basic and acidic residues" evidence="3">
    <location>
        <begin position="883"/>
        <end position="893"/>
    </location>
</feature>
<comment type="similarity">
    <text evidence="1">Belongs to the putative lipase ROG1 family.</text>
</comment>